<feature type="domain" description="NodB homology" evidence="6">
    <location>
        <begin position="1"/>
        <end position="119"/>
    </location>
</feature>
<evidence type="ECO:0000256" key="1">
    <source>
        <dbReference type="ARBA" id="ARBA00001941"/>
    </source>
</evidence>
<keyword evidence="2" id="KW-0479">Metal-binding</keyword>
<evidence type="ECO:0000256" key="5">
    <source>
        <dbReference type="ARBA" id="ARBA00023277"/>
    </source>
</evidence>
<dbReference type="VEuPathDB" id="FungiDB:AMAG_19176"/>
<comment type="cofactor">
    <cofactor evidence="1">
        <name>Co(2+)</name>
        <dbReference type="ChEBI" id="CHEBI:48828"/>
    </cofactor>
</comment>
<evidence type="ECO:0000313" key="8">
    <source>
        <dbReference type="Proteomes" id="UP000054350"/>
    </source>
</evidence>
<gene>
    <name evidence="7" type="ORF">AMAG_19176</name>
</gene>
<name>A0A0L0SQ62_ALLM3</name>
<dbReference type="Gene3D" id="3.20.20.370">
    <property type="entry name" value="Glycoside hydrolase/deacetylase"/>
    <property type="match status" value="1"/>
</dbReference>
<keyword evidence="5" id="KW-0119">Carbohydrate metabolism</keyword>
<dbReference type="STRING" id="578462.A0A0L0SQ62"/>
<dbReference type="PANTHER" id="PTHR46471">
    <property type="entry name" value="CHITIN DEACETYLASE"/>
    <property type="match status" value="1"/>
</dbReference>
<dbReference type="InterPro" id="IPR002509">
    <property type="entry name" value="NODB_dom"/>
</dbReference>
<reference evidence="8" key="2">
    <citation type="submission" date="2009-11" db="EMBL/GenBank/DDBJ databases">
        <title>The Genome Sequence of Allomyces macrogynus strain ATCC 38327.</title>
        <authorList>
            <consortium name="The Broad Institute Genome Sequencing Platform"/>
            <person name="Russ C."/>
            <person name="Cuomo C."/>
            <person name="Shea T."/>
            <person name="Young S.K."/>
            <person name="Zeng Q."/>
            <person name="Koehrsen M."/>
            <person name="Haas B."/>
            <person name="Borodovsky M."/>
            <person name="Guigo R."/>
            <person name="Alvarado L."/>
            <person name="Berlin A."/>
            <person name="Borenstein D."/>
            <person name="Chen Z."/>
            <person name="Engels R."/>
            <person name="Freedman E."/>
            <person name="Gellesch M."/>
            <person name="Goldberg J."/>
            <person name="Griggs A."/>
            <person name="Gujja S."/>
            <person name="Heiman D."/>
            <person name="Hepburn T."/>
            <person name="Howarth C."/>
            <person name="Jen D."/>
            <person name="Larson L."/>
            <person name="Lewis B."/>
            <person name="Mehta T."/>
            <person name="Park D."/>
            <person name="Pearson M."/>
            <person name="Roberts A."/>
            <person name="Saif S."/>
            <person name="Shenoy N."/>
            <person name="Sisk P."/>
            <person name="Stolte C."/>
            <person name="Sykes S."/>
            <person name="Walk T."/>
            <person name="White J."/>
            <person name="Yandava C."/>
            <person name="Burger G."/>
            <person name="Gray M.W."/>
            <person name="Holland P.W.H."/>
            <person name="King N."/>
            <person name="Lang F.B.F."/>
            <person name="Roger A.J."/>
            <person name="Ruiz-Trillo I."/>
            <person name="Lander E."/>
            <person name="Nusbaum C."/>
        </authorList>
    </citation>
    <scope>NUCLEOTIDE SEQUENCE [LARGE SCALE GENOMIC DNA]</scope>
    <source>
        <strain evidence="8">ATCC 38327</strain>
    </source>
</reference>
<sequence>MSRQPMAAILDDIATVDQSFYMALGFKPRFMRPPYGSVTADILDTMRNYSQEAVVWNIDTFDYDYPNDPSSVLHWLQQNMQENPGRPHLIHLGHDLVAGTVEMVPTIMDFFANKGFALTTLDNCLYGRTGVDVYGAVRSLEPAPAQKLVNPPGAADVSGAVGARAGVPAWWAAALGSVVVVGLVVW</sequence>
<dbReference type="Proteomes" id="UP000054350">
    <property type="component" value="Unassembled WGS sequence"/>
</dbReference>
<dbReference type="GO" id="GO:0046872">
    <property type="term" value="F:metal ion binding"/>
    <property type="evidence" value="ECO:0007669"/>
    <property type="project" value="UniProtKB-KW"/>
</dbReference>
<proteinExistence type="predicted"/>
<keyword evidence="3" id="KW-0732">Signal</keyword>
<dbReference type="SUPFAM" id="SSF88713">
    <property type="entry name" value="Glycoside hydrolase/deacetylase"/>
    <property type="match status" value="1"/>
</dbReference>
<keyword evidence="8" id="KW-1185">Reference proteome</keyword>
<dbReference type="InterPro" id="IPR011330">
    <property type="entry name" value="Glyco_hydro/deAcase_b/a-brl"/>
</dbReference>
<reference evidence="7 8" key="1">
    <citation type="submission" date="2009-11" db="EMBL/GenBank/DDBJ databases">
        <title>Annotation of Allomyces macrogynus ATCC 38327.</title>
        <authorList>
            <consortium name="The Broad Institute Genome Sequencing Platform"/>
            <person name="Russ C."/>
            <person name="Cuomo C."/>
            <person name="Burger G."/>
            <person name="Gray M.W."/>
            <person name="Holland P.W.H."/>
            <person name="King N."/>
            <person name="Lang F.B.F."/>
            <person name="Roger A.J."/>
            <person name="Ruiz-Trillo I."/>
            <person name="Young S.K."/>
            <person name="Zeng Q."/>
            <person name="Gargeya S."/>
            <person name="Fitzgerald M."/>
            <person name="Haas B."/>
            <person name="Abouelleil A."/>
            <person name="Alvarado L."/>
            <person name="Arachchi H.M."/>
            <person name="Berlin A."/>
            <person name="Chapman S.B."/>
            <person name="Gearin G."/>
            <person name="Goldberg J."/>
            <person name="Griggs A."/>
            <person name="Gujja S."/>
            <person name="Hansen M."/>
            <person name="Heiman D."/>
            <person name="Howarth C."/>
            <person name="Larimer J."/>
            <person name="Lui A."/>
            <person name="MacDonald P.J.P."/>
            <person name="McCowen C."/>
            <person name="Montmayeur A."/>
            <person name="Murphy C."/>
            <person name="Neiman D."/>
            <person name="Pearson M."/>
            <person name="Priest M."/>
            <person name="Roberts A."/>
            <person name="Saif S."/>
            <person name="Shea T."/>
            <person name="Sisk P."/>
            <person name="Stolte C."/>
            <person name="Sykes S."/>
            <person name="Wortman J."/>
            <person name="Nusbaum C."/>
            <person name="Birren B."/>
        </authorList>
    </citation>
    <scope>NUCLEOTIDE SEQUENCE [LARGE SCALE GENOMIC DNA]</scope>
    <source>
        <strain evidence="7 8">ATCC 38327</strain>
    </source>
</reference>
<organism evidence="7 8">
    <name type="scientific">Allomyces macrogynus (strain ATCC 38327)</name>
    <name type="common">Allomyces javanicus var. macrogynus</name>
    <dbReference type="NCBI Taxonomy" id="578462"/>
    <lineage>
        <taxon>Eukaryota</taxon>
        <taxon>Fungi</taxon>
        <taxon>Fungi incertae sedis</taxon>
        <taxon>Blastocladiomycota</taxon>
        <taxon>Blastocladiomycetes</taxon>
        <taxon>Blastocladiales</taxon>
        <taxon>Blastocladiaceae</taxon>
        <taxon>Allomyces</taxon>
    </lineage>
</organism>
<evidence type="ECO:0000256" key="2">
    <source>
        <dbReference type="ARBA" id="ARBA00022723"/>
    </source>
</evidence>
<dbReference type="GO" id="GO:0005975">
    <property type="term" value="P:carbohydrate metabolic process"/>
    <property type="evidence" value="ECO:0007669"/>
    <property type="project" value="InterPro"/>
</dbReference>
<accession>A0A0L0SQ62</accession>
<protein>
    <recommendedName>
        <fullName evidence="6">NodB homology domain-containing protein</fullName>
    </recommendedName>
</protein>
<evidence type="ECO:0000256" key="4">
    <source>
        <dbReference type="ARBA" id="ARBA00022801"/>
    </source>
</evidence>
<dbReference type="PANTHER" id="PTHR46471:SF2">
    <property type="entry name" value="CHITIN DEACETYLASE-RELATED"/>
    <property type="match status" value="1"/>
</dbReference>
<dbReference type="GO" id="GO:0016810">
    <property type="term" value="F:hydrolase activity, acting on carbon-nitrogen (but not peptide) bonds"/>
    <property type="evidence" value="ECO:0007669"/>
    <property type="project" value="InterPro"/>
</dbReference>
<dbReference type="AlphaFoldDB" id="A0A0L0SQ62"/>
<dbReference type="OrthoDB" id="5547340at2759"/>
<evidence type="ECO:0000256" key="3">
    <source>
        <dbReference type="ARBA" id="ARBA00022729"/>
    </source>
</evidence>
<evidence type="ECO:0000259" key="6">
    <source>
        <dbReference type="PROSITE" id="PS51677"/>
    </source>
</evidence>
<evidence type="ECO:0000313" key="7">
    <source>
        <dbReference type="EMBL" id="KNE64509.1"/>
    </source>
</evidence>
<dbReference type="EMBL" id="GG745344">
    <property type="protein sequence ID" value="KNE64509.1"/>
    <property type="molecule type" value="Genomic_DNA"/>
</dbReference>
<keyword evidence="4" id="KW-0378">Hydrolase</keyword>
<dbReference type="PROSITE" id="PS51677">
    <property type="entry name" value="NODB"/>
    <property type="match status" value="1"/>
</dbReference>